<dbReference type="EMBL" id="VSSQ01004653">
    <property type="protein sequence ID" value="MPM26116.1"/>
    <property type="molecule type" value="Genomic_DNA"/>
</dbReference>
<reference evidence="1" key="1">
    <citation type="submission" date="2019-08" db="EMBL/GenBank/DDBJ databases">
        <authorList>
            <person name="Kucharzyk K."/>
            <person name="Murdoch R.W."/>
            <person name="Higgins S."/>
            <person name="Loffler F."/>
        </authorList>
    </citation>
    <scope>NUCLEOTIDE SEQUENCE</scope>
</reference>
<dbReference type="AlphaFoldDB" id="A0A644YC26"/>
<proteinExistence type="predicted"/>
<protein>
    <submittedName>
        <fullName evidence="1">Uncharacterized protein</fullName>
    </submittedName>
</protein>
<name>A0A644YC26_9ZZZZ</name>
<sequence length="219" mass="21986">MQGAVAPQPGAGGQVLRHRLHPGRLEGCLGALRHLGPAGGHHVAEGGGPLQGDGEVAVEDALQDLVGHPAHLVGAGRVAGPGDDMVGLGEPDAGGVFPGGPVRIGEHPGVQHVEAPQCPGQRTCRSLGPQVGEGVQPDVVDERHQALGHRGVVGRPAGMQQDGGGLVGGVQGLDRVGPLAQCLQGGRGQEAGPAWSAVIGHPTRLGDGHPGWILYAWAP</sequence>
<comment type="caution">
    <text evidence="1">The sequence shown here is derived from an EMBL/GenBank/DDBJ whole genome shotgun (WGS) entry which is preliminary data.</text>
</comment>
<evidence type="ECO:0000313" key="1">
    <source>
        <dbReference type="EMBL" id="MPM26116.1"/>
    </source>
</evidence>
<gene>
    <name evidence="1" type="ORF">SDC9_72617</name>
</gene>
<accession>A0A644YC26</accession>
<organism evidence="1">
    <name type="scientific">bioreactor metagenome</name>
    <dbReference type="NCBI Taxonomy" id="1076179"/>
    <lineage>
        <taxon>unclassified sequences</taxon>
        <taxon>metagenomes</taxon>
        <taxon>ecological metagenomes</taxon>
    </lineage>
</organism>